<feature type="non-terminal residue" evidence="3">
    <location>
        <position position="1"/>
    </location>
</feature>
<name>A0A699TR10_TANCI</name>
<dbReference type="InterPro" id="IPR054722">
    <property type="entry name" value="PolX-like_BBD"/>
</dbReference>
<feature type="compositionally biased region" description="Polar residues" evidence="1">
    <location>
        <begin position="7"/>
        <end position="26"/>
    </location>
</feature>
<protein>
    <submittedName>
        <fullName evidence="3">Ribonuclease H-like domain-containing protein</fullName>
    </submittedName>
</protein>
<accession>A0A699TR10</accession>
<feature type="domain" description="Retrovirus-related Pol polyprotein from transposon TNT 1-94-like beta-barrel" evidence="2">
    <location>
        <begin position="70"/>
        <end position="141"/>
    </location>
</feature>
<sequence length="144" mass="15585">VFAGQPNPVSAGQPNPVSAGQPNTISAGDEILGLRPLNIQPKSTYFHSFTHNNQQIDNSLWLEKAKDTGIVDSGCSRSMSGNKDKLEGFEDFDGGVVTFGESTGKISGKGTIKTKTLNFENVLYVEELQHFNLISVSQICDQTH</sequence>
<proteinExistence type="predicted"/>
<feature type="region of interest" description="Disordered" evidence="1">
    <location>
        <begin position="1"/>
        <end position="26"/>
    </location>
</feature>
<feature type="non-terminal residue" evidence="3">
    <location>
        <position position="144"/>
    </location>
</feature>
<evidence type="ECO:0000256" key="1">
    <source>
        <dbReference type="SAM" id="MobiDB-lite"/>
    </source>
</evidence>
<dbReference type="EMBL" id="BKCJ011251378">
    <property type="protein sequence ID" value="GFD10304.1"/>
    <property type="molecule type" value="Genomic_DNA"/>
</dbReference>
<evidence type="ECO:0000313" key="3">
    <source>
        <dbReference type="EMBL" id="GFD10304.1"/>
    </source>
</evidence>
<evidence type="ECO:0000259" key="2">
    <source>
        <dbReference type="Pfam" id="PF22936"/>
    </source>
</evidence>
<comment type="caution">
    <text evidence="3">The sequence shown here is derived from an EMBL/GenBank/DDBJ whole genome shotgun (WGS) entry which is preliminary data.</text>
</comment>
<gene>
    <name evidence="3" type="ORF">Tci_882273</name>
</gene>
<dbReference type="Pfam" id="PF22936">
    <property type="entry name" value="Pol_BBD"/>
    <property type="match status" value="1"/>
</dbReference>
<organism evidence="3">
    <name type="scientific">Tanacetum cinerariifolium</name>
    <name type="common">Dalmatian daisy</name>
    <name type="synonym">Chrysanthemum cinerariifolium</name>
    <dbReference type="NCBI Taxonomy" id="118510"/>
    <lineage>
        <taxon>Eukaryota</taxon>
        <taxon>Viridiplantae</taxon>
        <taxon>Streptophyta</taxon>
        <taxon>Embryophyta</taxon>
        <taxon>Tracheophyta</taxon>
        <taxon>Spermatophyta</taxon>
        <taxon>Magnoliopsida</taxon>
        <taxon>eudicotyledons</taxon>
        <taxon>Gunneridae</taxon>
        <taxon>Pentapetalae</taxon>
        <taxon>asterids</taxon>
        <taxon>campanulids</taxon>
        <taxon>Asterales</taxon>
        <taxon>Asteraceae</taxon>
        <taxon>Asteroideae</taxon>
        <taxon>Anthemideae</taxon>
        <taxon>Anthemidinae</taxon>
        <taxon>Tanacetum</taxon>
    </lineage>
</organism>
<reference evidence="3" key="1">
    <citation type="journal article" date="2019" name="Sci. Rep.">
        <title>Draft genome of Tanacetum cinerariifolium, the natural source of mosquito coil.</title>
        <authorList>
            <person name="Yamashiro T."/>
            <person name="Shiraishi A."/>
            <person name="Satake H."/>
            <person name="Nakayama K."/>
        </authorList>
    </citation>
    <scope>NUCLEOTIDE SEQUENCE</scope>
</reference>
<dbReference type="AlphaFoldDB" id="A0A699TR10"/>